<name>A0A668AZX5_9TELE</name>
<dbReference type="SUPFAM" id="SSF49854">
    <property type="entry name" value="Spermadhesin, CUB domain"/>
    <property type="match status" value="1"/>
</dbReference>
<dbReference type="Gene3D" id="2.60.120.290">
    <property type="entry name" value="Spermadhesin, CUB domain"/>
    <property type="match status" value="1"/>
</dbReference>
<dbReference type="CDD" id="cd00033">
    <property type="entry name" value="CCP"/>
    <property type="match status" value="1"/>
</dbReference>
<reference evidence="9" key="3">
    <citation type="submission" date="2025-09" db="UniProtKB">
        <authorList>
            <consortium name="Ensembl"/>
        </authorList>
    </citation>
    <scope>IDENTIFICATION</scope>
</reference>
<dbReference type="GeneTree" id="ENSGT00940000166312"/>
<proteinExistence type="predicted"/>
<evidence type="ECO:0000313" key="9">
    <source>
        <dbReference type="Ensembl" id="ENSMMDP00005055646.1"/>
    </source>
</evidence>
<reference evidence="9" key="1">
    <citation type="submission" date="2019-06" db="EMBL/GenBank/DDBJ databases">
        <authorList>
            <consortium name="Wellcome Sanger Institute Data Sharing"/>
        </authorList>
    </citation>
    <scope>NUCLEOTIDE SEQUENCE [LARGE SCALE GENOMIC DNA]</scope>
</reference>
<dbReference type="PANTHER" id="PTHR45656:SF4">
    <property type="entry name" value="PROTEIN CBR-CLEC-78"/>
    <property type="match status" value="1"/>
</dbReference>
<keyword evidence="4 5" id="KW-1015">Disulfide bond</keyword>
<dbReference type="AlphaFoldDB" id="A0A668AZX5"/>
<evidence type="ECO:0000256" key="1">
    <source>
        <dbReference type="ARBA" id="ARBA00022659"/>
    </source>
</evidence>
<dbReference type="Gene3D" id="2.10.70.10">
    <property type="entry name" value="Complement Module, domain 1"/>
    <property type="match status" value="1"/>
</dbReference>
<dbReference type="Ensembl" id="ENSMMDT00005056708.1">
    <property type="protein sequence ID" value="ENSMMDP00005055646.1"/>
    <property type="gene ID" value="ENSMMDG00005024899.1"/>
</dbReference>
<keyword evidence="10" id="KW-1185">Reference proteome</keyword>
<dbReference type="InterPro" id="IPR035976">
    <property type="entry name" value="Sushi/SCR/CCP_sf"/>
</dbReference>
<evidence type="ECO:0000259" key="8">
    <source>
        <dbReference type="PROSITE" id="PS50923"/>
    </source>
</evidence>
<dbReference type="CDD" id="cd00041">
    <property type="entry name" value="CUB"/>
    <property type="match status" value="1"/>
</dbReference>
<evidence type="ECO:0000256" key="4">
    <source>
        <dbReference type="ARBA" id="ARBA00023157"/>
    </source>
</evidence>
<keyword evidence="2" id="KW-0732">Signal</keyword>
<keyword evidence="6" id="KW-1133">Transmembrane helix</keyword>
<dbReference type="InterPro" id="IPR000859">
    <property type="entry name" value="CUB_dom"/>
</dbReference>
<keyword evidence="1 5" id="KW-0768">Sushi</keyword>
<dbReference type="FunFam" id="2.10.70.10:FF:000002">
    <property type="entry name" value="CUB and Sushi multiple domains 3"/>
    <property type="match status" value="1"/>
</dbReference>
<evidence type="ECO:0000256" key="6">
    <source>
        <dbReference type="SAM" id="Phobius"/>
    </source>
</evidence>
<dbReference type="SMART" id="SM00042">
    <property type="entry name" value="CUB"/>
    <property type="match status" value="1"/>
</dbReference>
<feature type="disulfide bond" evidence="5">
    <location>
        <begin position="172"/>
        <end position="199"/>
    </location>
</feature>
<reference evidence="9" key="2">
    <citation type="submission" date="2025-08" db="UniProtKB">
        <authorList>
            <consortium name="Ensembl"/>
        </authorList>
    </citation>
    <scope>IDENTIFICATION</scope>
</reference>
<evidence type="ECO:0000256" key="2">
    <source>
        <dbReference type="ARBA" id="ARBA00022729"/>
    </source>
</evidence>
<evidence type="ECO:0000256" key="5">
    <source>
        <dbReference type="PROSITE-ProRule" id="PRU00302"/>
    </source>
</evidence>
<dbReference type="Pfam" id="PF00084">
    <property type="entry name" value="Sushi"/>
    <property type="match status" value="1"/>
</dbReference>
<dbReference type="Pfam" id="PF00431">
    <property type="entry name" value="CUB"/>
    <property type="match status" value="2"/>
</dbReference>
<keyword evidence="6" id="KW-0472">Membrane</keyword>
<keyword evidence="3" id="KW-0677">Repeat</keyword>
<evidence type="ECO:0000256" key="3">
    <source>
        <dbReference type="ARBA" id="ARBA00022737"/>
    </source>
</evidence>
<feature type="domain" description="CUB" evidence="7">
    <location>
        <begin position="1"/>
        <end position="141"/>
    </location>
</feature>
<dbReference type="PROSITE" id="PS01180">
    <property type="entry name" value="CUB"/>
    <property type="match status" value="1"/>
</dbReference>
<protein>
    <recommendedName>
        <fullName evidence="11">CUB and Sushi multiple domains 2</fullName>
    </recommendedName>
</protein>
<evidence type="ECO:0000313" key="10">
    <source>
        <dbReference type="Proteomes" id="UP000472263"/>
    </source>
</evidence>
<comment type="caution">
    <text evidence="5">Lacks conserved residue(s) required for the propagation of feature annotation.</text>
</comment>
<dbReference type="SMART" id="SM00032">
    <property type="entry name" value="CCP"/>
    <property type="match status" value="1"/>
</dbReference>
<dbReference type="Proteomes" id="UP000472263">
    <property type="component" value="Chromosome 3"/>
</dbReference>
<keyword evidence="6" id="KW-0812">Transmembrane</keyword>
<dbReference type="SUPFAM" id="SSF57535">
    <property type="entry name" value="Complement control module/SCR domain"/>
    <property type="match status" value="1"/>
</dbReference>
<organism evidence="9 10">
    <name type="scientific">Myripristis murdjan</name>
    <name type="common">pinecone soldierfish</name>
    <dbReference type="NCBI Taxonomy" id="586833"/>
    <lineage>
        <taxon>Eukaryota</taxon>
        <taxon>Metazoa</taxon>
        <taxon>Chordata</taxon>
        <taxon>Craniata</taxon>
        <taxon>Vertebrata</taxon>
        <taxon>Euteleostomi</taxon>
        <taxon>Actinopterygii</taxon>
        <taxon>Neopterygii</taxon>
        <taxon>Teleostei</taxon>
        <taxon>Neoteleostei</taxon>
        <taxon>Acanthomorphata</taxon>
        <taxon>Holocentriformes</taxon>
        <taxon>Holocentridae</taxon>
        <taxon>Myripristis</taxon>
    </lineage>
</organism>
<feature type="transmembrane region" description="Helical" evidence="6">
    <location>
        <begin position="207"/>
        <end position="229"/>
    </location>
</feature>
<evidence type="ECO:0008006" key="11">
    <source>
        <dbReference type="Google" id="ProtNLM"/>
    </source>
</evidence>
<sequence length="245" mass="27218">INLRGPRGVITSPNYPVQYENNAHCVWVITAMDSGKVSSLLFIFYYPFISQGKSITVTASQETITALVIKLAFEEFDLERGYDTLTVGDGGKIGDTRRVLYVLTGSSVPDLIVSLSSQMWLHLQSDDTIGSQGFKAVYEEIDRGGCGDPGVPAFGRRNGDRFLHGDVLTFSCQSAFELVGERSITCQHNNQWSGNKPSCVCKSAQHLFLFLFILYSFSVLFFLFLHYGVSLTFSLAFPLSLLLFF</sequence>
<dbReference type="InterPro" id="IPR035914">
    <property type="entry name" value="Sperma_CUB_dom_sf"/>
</dbReference>
<feature type="domain" description="Sushi" evidence="8">
    <location>
        <begin position="144"/>
        <end position="201"/>
    </location>
</feature>
<dbReference type="InterPro" id="IPR051277">
    <property type="entry name" value="SEZ6_CSMD_C4BPB_Regulators"/>
</dbReference>
<evidence type="ECO:0000259" key="7">
    <source>
        <dbReference type="PROSITE" id="PS01180"/>
    </source>
</evidence>
<dbReference type="PROSITE" id="PS50923">
    <property type="entry name" value="SUSHI"/>
    <property type="match status" value="1"/>
</dbReference>
<dbReference type="PANTHER" id="PTHR45656">
    <property type="entry name" value="PROTEIN CBR-CLEC-78"/>
    <property type="match status" value="1"/>
</dbReference>
<dbReference type="InterPro" id="IPR000436">
    <property type="entry name" value="Sushi_SCR_CCP_dom"/>
</dbReference>
<accession>A0A668AZX5</accession>
<dbReference type="InParanoid" id="A0A668AZX5"/>